<comment type="subcellular location">
    <subcellularLocation>
        <location evidence="6">Cytoplasm</location>
    </subcellularLocation>
</comment>
<dbReference type="GO" id="GO:0003951">
    <property type="term" value="F:NAD+ kinase activity"/>
    <property type="evidence" value="ECO:0007669"/>
    <property type="project" value="UniProtKB-UniRule"/>
</dbReference>
<dbReference type="HAMAP" id="MF_00361">
    <property type="entry name" value="NAD_kinase"/>
    <property type="match status" value="1"/>
</dbReference>
<dbReference type="GO" id="GO:0051287">
    <property type="term" value="F:NAD binding"/>
    <property type="evidence" value="ECO:0007669"/>
    <property type="project" value="UniProtKB-ARBA"/>
</dbReference>
<feature type="binding site" evidence="6">
    <location>
        <position position="157"/>
    </location>
    <ligand>
        <name>NAD(+)</name>
        <dbReference type="ChEBI" id="CHEBI:57540"/>
    </ligand>
</feature>
<dbReference type="AlphaFoldDB" id="A0A9D1W4F9"/>
<dbReference type="GO" id="GO:0019674">
    <property type="term" value="P:NAD+ metabolic process"/>
    <property type="evidence" value="ECO:0007669"/>
    <property type="project" value="InterPro"/>
</dbReference>
<comment type="cofactor">
    <cofactor evidence="6">
        <name>a divalent metal cation</name>
        <dbReference type="ChEBI" id="CHEBI:60240"/>
    </cofactor>
</comment>
<feature type="binding site" evidence="6">
    <location>
        <position position="176"/>
    </location>
    <ligand>
        <name>NAD(+)</name>
        <dbReference type="ChEBI" id="CHEBI:57540"/>
    </ligand>
</feature>
<protein>
    <recommendedName>
        <fullName evidence="6">NAD kinase</fullName>
        <ecNumber evidence="6">2.7.1.23</ecNumber>
    </recommendedName>
    <alternativeName>
        <fullName evidence="6">ATP-dependent NAD kinase</fullName>
    </alternativeName>
</protein>
<comment type="catalytic activity">
    <reaction evidence="5 6">
        <text>NAD(+) + ATP = ADP + NADP(+) + H(+)</text>
        <dbReference type="Rhea" id="RHEA:18629"/>
        <dbReference type="ChEBI" id="CHEBI:15378"/>
        <dbReference type="ChEBI" id="CHEBI:30616"/>
        <dbReference type="ChEBI" id="CHEBI:57540"/>
        <dbReference type="ChEBI" id="CHEBI:58349"/>
        <dbReference type="ChEBI" id="CHEBI:456216"/>
        <dbReference type="EC" id="2.7.1.23"/>
    </reaction>
</comment>
<feature type="binding site" evidence="6">
    <location>
        <begin position="72"/>
        <end position="73"/>
    </location>
    <ligand>
        <name>NAD(+)</name>
        <dbReference type="ChEBI" id="CHEBI:57540"/>
    </ligand>
</feature>
<evidence type="ECO:0000256" key="5">
    <source>
        <dbReference type="ARBA" id="ARBA00047925"/>
    </source>
</evidence>
<evidence type="ECO:0000313" key="8">
    <source>
        <dbReference type="Proteomes" id="UP000886780"/>
    </source>
</evidence>
<feature type="binding site" evidence="6">
    <location>
        <begin position="146"/>
        <end position="147"/>
    </location>
    <ligand>
        <name>NAD(+)</name>
        <dbReference type="ChEBI" id="CHEBI:57540"/>
    </ligand>
</feature>
<keyword evidence="6" id="KW-0547">Nucleotide-binding</keyword>
<keyword evidence="3 6" id="KW-0521">NADP</keyword>
<dbReference type="Gene3D" id="2.60.200.30">
    <property type="entry name" value="Probable inorganic polyphosphate/atp-NAD kinase, domain 2"/>
    <property type="match status" value="1"/>
</dbReference>
<dbReference type="Proteomes" id="UP000886780">
    <property type="component" value="Unassembled WGS sequence"/>
</dbReference>
<comment type="similarity">
    <text evidence="6">Belongs to the NAD kinase family.</text>
</comment>
<comment type="caution">
    <text evidence="6">Lacks conserved residue(s) required for the propagation of feature annotation.</text>
</comment>
<comment type="caution">
    <text evidence="7">The sequence shown here is derived from an EMBL/GenBank/DDBJ whole genome shotgun (WGS) entry which is preliminary data.</text>
</comment>
<dbReference type="EC" id="2.7.1.23" evidence="6"/>
<keyword evidence="4 6" id="KW-0520">NAD</keyword>
<proteinExistence type="inferred from homology"/>
<feature type="active site" description="Proton acceptor" evidence="6">
    <location>
        <position position="72"/>
    </location>
</feature>
<dbReference type="GO" id="GO:0005524">
    <property type="term" value="F:ATP binding"/>
    <property type="evidence" value="ECO:0007669"/>
    <property type="project" value="UniProtKB-KW"/>
</dbReference>
<evidence type="ECO:0000313" key="7">
    <source>
        <dbReference type="EMBL" id="HIX52122.1"/>
    </source>
</evidence>
<dbReference type="GO" id="GO:0006741">
    <property type="term" value="P:NADP+ biosynthetic process"/>
    <property type="evidence" value="ECO:0007669"/>
    <property type="project" value="UniProtKB-UniRule"/>
</dbReference>
<keyword evidence="2 6" id="KW-0418">Kinase</keyword>
<evidence type="ECO:0000256" key="3">
    <source>
        <dbReference type="ARBA" id="ARBA00022857"/>
    </source>
</evidence>
<dbReference type="Pfam" id="PF01513">
    <property type="entry name" value="NAD_kinase"/>
    <property type="match status" value="1"/>
</dbReference>
<dbReference type="GO" id="GO:0005737">
    <property type="term" value="C:cytoplasm"/>
    <property type="evidence" value="ECO:0007669"/>
    <property type="project" value="UniProtKB-SubCell"/>
</dbReference>
<dbReference type="PANTHER" id="PTHR20275:SF0">
    <property type="entry name" value="NAD KINASE"/>
    <property type="match status" value="1"/>
</dbReference>
<evidence type="ECO:0000256" key="1">
    <source>
        <dbReference type="ARBA" id="ARBA00022679"/>
    </source>
</evidence>
<dbReference type="Pfam" id="PF20143">
    <property type="entry name" value="NAD_kinase_C"/>
    <property type="match status" value="1"/>
</dbReference>
<evidence type="ECO:0000256" key="6">
    <source>
        <dbReference type="HAMAP-Rule" id="MF_00361"/>
    </source>
</evidence>
<gene>
    <name evidence="6" type="primary">nadK</name>
    <name evidence="7" type="ORF">IAA28_04895</name>
</gene>
<sequence>MKNFYIIANEDKQNTSWTVKRMVEYLSLKGASCKVHESREEEEGRRPEAGFKYTDPADVPAGTECVITLGGDGTLIQAARDLAGLDIPILGINLGTLGYLTQGTRQDVPEILETLLTDHYTLEKRLMLKGRMESVDGKAFEAIALNEIVVTRKDSMKVAKLSISVNGRFFSSYTANGVILSTPTGSTAYNLSAGGPIAAPNCRIMILTSICSHTLNMRSIVLSADDTVRIEILDGGEGEQVAVFDGDTAVDMSRGDVIEISRSSVETTMVKLNDESFLDNLRNKMAGI</sequence>
<keyword evidence="6" id="KW-0067">ATP-binding</keyword>
<dbReference type="GO" id="GO:0046872">
    <property type="term" value="F:metal ion binding"/>
    <property type="evidence" value="ECO:0007669"/>
    <property type="project" value="UniProtKB-UniRule"/>
</dbReference>
<evidence type="ECO:0000256" key="4">
    <source>
        <dbReference type="ARBA" id="ARBA00023027"/>
    </source>
</evidence>
<dbReference type="SUPFAM" id="SSF111331">
    <property type="entry name" value="NAD kinase/diacylglycerol kinase-like"/>
    <property type="match status" value="1"/>
</dbReference>
<name>A0A9D1W4F9_9FIRM</name>
<comment type="function">
    <text evidence="6">Involved in the regulation of the intracellular balance of NAD and NADP, and is a key enzyme in the biosynthesis of NADP. Catalyzes specifically the phosphorylation on 2'-hydroxyl of the adenosine moiety of NAD to yield NADP.</text>
</comment>
<dbReference type="PANTHER" id="PTHR20275">
    <property type="entry name" value="NAD KINASE"/>
    <property type="match status" value="1"/>
</dbReference>
<dbReference type="EMBL" id="DXEU01000084">
    <property type="protein sequence ID" value="HIX52122.1"/>
    <property type="molecule type" value="Genomic_DNA"/>
</dbReference>
<dbReference type="Gene3D" id="3.40.50.10330">
    <property type="entry name" value="Probable inorganic polyphosphate/atp-NAD kinase, domain 1"/>
    <property type="match status" value="1"/>
</dbReference>
<dbReference type="InterPro" id="IPR017438">
    <property type="entry name" value="ATP-NAD_kinase_N"/>
</dbReference>
<organism evidence="7 8">
    <name type="scientific">Candidatus Lachnoclostridium stercoripullorum</name>
    <dbReference type="NCBI Taxonomy" id="2838635"/>
    <lineage>
        <taxon>Bacteria</taxon>
        <taxon>Bacillati</taxon>
        <taxon>Bacillota</taxon>
        <taxon>Clostridia</taxon>
        <taxon>Lachnospirales</taxon>
        <taxon>Lachnospiraceae</taxon>
    </lineage>
</organism>
<reference evidence="7" key="2">
    <citation type="submission" date="2021-04" db="EMBL/GenBank/DDBJ databases">
        <authorList>
            <person name="Gilroy R."/>
        </authorList>
    </citation>
    <scope>NUCLEOTIDE SEQUENCE</scope>
    <source>
        <strain evidence="7">ChiGjej4B4-12881</strain>
    </source>
</reference>
<dbReference type="InterPro" id="IPR016064">
    <property type="entry name" value="NAD/diacylglycerol_kinase_sf"/>
</dbReference>
<dbReference type="InterPro" id="IPR017437">
    <property type="entry name" value="ATP-NAD_kinase_PpnK-typ_C"/>
</dbReference>
<dbReference type="InterPro" id="IPR002504">
    <property type="entry name" value="NADK"/>
</dbReference>
<keyword evidence="1 6" id="KW-0808">Transferase</keyword>
<accession>A0A9D1W4F9</accession>
<keyword evidence="6" id="KW-0963">Cytoplasm</keyword>
<evidence type="ECO:0000256" key="2">
    <source>
        <dbReference type="ARBA" id="ARBA00022777"/>
    </source>
</evidence>
<feature type="binding site" evidence="6">
    <location>
        <begin position="187"/>
        <end position="192"/>
    </location>
    <ligand>
        <name>NAD(+)</name>
        <dbReference type="ChEBI" id="CHEBI:57540"/>
    </ligand>
</feature>
<reference evidence="7" key="1">
    <citation type="journal article" date="2021" name="PeerJ">
        <title>Extensive microbial diversity within the chicken gut microbiome revealed by metagenomics and culture.</title>
        <authorList>
            <person name="Gilroy R."/>
            <person name="Ravi A."/>
            <person name="Getino M."/>
            <person name="Pursley I."/>
            <person name="Horton D.L."/>
            <person name="Alikhan N.F."/>
            <person name="Baker D."/>
            <person name="Gharbi K."/>
            <person name="Hall N."/>
            <person name="Watson M."/>
            <person name="Adriaenssens E.M."/>
            <person name="Foster-Nyarko E."/>
            <person name="Jarju S."/>
            <person name="Secka A."/>
            <person name="Antonio M."/>
            <person name="Oren A."/>
            <person name="Chaudhuri R.R."/>
            <person name="La Ragione R."/>
            <person name="Hildebrand F."/>
            <person name="Pallen M.J."/>
        </authorList>
    </citation>
    <scope>NUCLEOTIDE SEQUENCE</scope>
    <source>
        <strain evidence="7">ChiGjej4B4-12881</strain>
    </source>
</reference>